<dbReference type="EMBL" id="NCEQ01000014">
    <property type="protein sequence ID" value="OYX55370.1"/>
    <property type="molecule type" value="Genomic_DNA"/>
</dbReference>
<reference evidence="3 4" key="1">
    <citation type="submission" date="2017-03" db="EMBL/GenBank/DDBJ databases">
        <title>Lifting the veil on microbial sulfur biogeochemistry in mining wastewaters.</title>
        <authorList>
            <person name="Kantor R.S."/>
            <person name="Colenbrander Nelson T."/>
            <person name="Marshall S."/>
            <person name="Bennett D."/>
            <person name="Apte S."/>
            <person name="Camacho D."/>
            <person name="Thomas B.C."/>
            <person name="Warren L.A."/>
            <person name="Banfield J.F."/>
        </authorList>
    </citation>
    <scope>NUCLEOTIDE SEQUENCE [LARGE SCALE GENOMIC DNA]</scope>
    <source>
        <strain evidence="3">32-68-21</strain>
    </source>
</reference>
<feature type="region of interest" description="Disordered" evidence="1">
    <location>
        <begin position="76"/>
        <end position="96"/>
    </location>
</feature>
<evidence type="ECO:0000313" key="3">
    <source>
        <dbReference type="EMBL" id="OYX55370.1"/>
    </source>
</evidence>
<comment type="caution">
    <text evidence="3">The sequence shown here is derived from an EMBL/GenBank/DDBJ whole genome shotgun (WGS) entry which is preliminary data.</text>
</comment>
<evidence type="ECO:0000313" key="4">
    <source>
        <dbReference type="Proteomes" id="UP000216147"/>
    </source>
</evidence>
<name>A0A258HEC8_9CAUL</name>
<organism evidence="3 4">
    <name type="scientific">Brevundimonas subvibrioides</name>
    <dbReference type="NCBI Taxonomy" id="74313"/>
    <lineage>
        <taxon>Bacteria</taxon>
        <taxon>Pseudomonadati</taxon>
        <taxon>Pseudomonadota</taxon>
        <taxon>Alphaproteobacteria</taxon>
        <taxon>Caulobacterales</taxon>
        <taxon>Caulobacteraceae</taxon>
        <taxon>Brevundimonas</taxon>
    </lineage>
</organism>
<keyword evidence="2" id="KW-0472">Membrane</keyword>
<keyword evidence="2" id="KW-1133">Transmembrane helix</keyword>
<feature type="transmembrane region" description="Helical" evidence="2">
    <location>
        <begin position="35"/>
        <end position="55"/>
    </location>
</feature>
<accession>A0A258HEC8</accession>
<evidence type="ECO:0000256" key="1">
    <source>
        <dbReference type="SAM" id="MobiDB-lite"/>
    </source>
</evidence>
<sequence length="96" mass="9784">MTHHDPHSEAADAVHEGRPVDAQYVRGARPGKRMLVLLIVSAGAAAILLLGMWFVSNGGFASQNPNTGAQAVDAAAFDNSGPPAAGTAPNVNQPAN</sequence>
<proteinExistence type="predicted"/>
<dbReference type="AlphaFoldDB" id="A0A258HEC8"/>
<protein>
    <submittedName>
        <fullName evidence="3">Uncharacterized protein</fullName>
    </submittedName>
</protein>
<keyword evidence="2" id="KW-0812">Transmembrane</keyword>
<evidence type="ECO:0000256" key="2">
    <source>
        <dbReference type="SAM" id="Phobius"/>
    </source>
</evidence>
<dbReference type="Proteomes" id="UP000216147">
    <property type="component" value="Unassembled WGS sequence"/>
</dbReference>
<gene>
    <name evidence="3" type="ORF">B7Y86_13670</name>
</gene>